<dbReference type="EMBL" id="NSJF01000001">
    <property type="protein sequence ID" value="PAT36335.1"/>
    <property type="molecule type" value="Genomic_DNA"/>
</dbReference>
<comment type="caution">
    <text evidence="1">The sequence shown here is derived from an EMBL/GenBank/DDBJ whole genome shotgun (WGS) entry which is preliminary data.</text>
</comment>
<dbReference type="AlphaFoldDB" id="A0A2A2ACT3"/>
<gene>
    <name evidence="1" type="ORF">CK620_02640</name>
</gene>
<organism evidence="1 2">
    <name type="scientific">Vandammella animalimorsus</name>
    <dbReference type="NCBI Taxonomy" id="2029117"/>
    <lineage>
        <taxon>Bacteria</taxon>
        <taxon>Pseudomonadati</taxon>
        <taxon>Pseudomonadota</taxon>
        <taxon>Betaproteobacteria</taxon>
        <taxon>Burkholderiales</taxon>
        <taxon>Comamonadaceae</taxon>
        <taxon>Vandammella</taxon>
    </lineage>
</organism>
<dbReference type="RefSeq" id="WP_095549121.1">
    <property type="nucleotide sequence ID" value="NZ_NSJF01000001.1"/>
</dbReference>
<name>A0A2A2ACT3_9BURK</name>
<dbReference type="PANTHER" id="PTHR34822">
    <property type="entry name" value="GRPB DOMAIN PROTEIN (AFU_ORTHOLOGUE AFUA_1G01530)"/>
    <property type="match status" value="1"/>
</dbReference>
<evidence type="ECO:0008006" key="3">
    <source>
        <dbReference type="Google" id="ProtNLM"/>
    </source>
</evidence>
<dbReference type="Proteomes" id="UP000217999">
    <property type="component" value="Unassembled WGS sequence"/>
</dbReference>
<dbReference type="InterPro" id="IPR043519">
    <property type="entry name" value="NT_sf"/>
</dbReference>
<evidence type="ECO:0000313" key="1">
    <source>
        <dbReference type="EMBL" id="PAT36335.1"/>
    </source>
</evidence>
<protein>
    <recommendedName>
        <fullName evidence="3">GrpB family protein</fullName>
    </recommendedName>
</protein>
<dbReference type="Pfam" id="PF04229">
    <property type="entry name" value="GrpB"/>
    <property type="match status" value="1"/>
</dbReference>
<dbReference type="PANTHER" id="PTHR34822:SF1">
    <property type="entry name" value="GRPB FAMILY PROTEIN"/>
    <property type="match status" value="1"/>
</dbReference>
<reference evidence="1 2" key="1">
    <citation type="submission" date="2017-08" db="EMBL/GenBank/DDBJ databases">
        <title>WGS of Clinical strains of the CDC Group NO-1 linked to zoonotic infections in humans.</title>
        <authorList>
            <person name="Bernier A.-M."/>
            <person name="Bernard K."/>
        </authorList>
    </citation>
    <scope>NUCLEOTIDE SEQUENCE [LARGE SCALE GENOMIC DNA]</scope>
    <source>
        <strain evidence="1 2">NML03-0146</strain>
    </source>
</reference>
<dbReference type="InterPro" id="IPR007344">
    <property type="entry name" value="GrpB/CoaE"/>
</dbReference>
<accession>A0A2A2ACT3</accession>
<dbReference type="Gene3D" id="3.30.460.10">
    <property type="entry name" value="Beta Polymerase, domain 2"/>
    <property type="match status" value="1"/>
</dbReference>
<sequence length="187" mass="20897">MPDPDRALLDFPLERLWALFPMRLEAHCDAWQAWYAEEKAQLQTLLGEDALAIHHIGSTAIAGIRAKPIVDILVETPDRAALQRAAKRLDESGYLPMSRSDGRITFNKGYTLQGYAARVFHIHLRLVGDCEEVAFRDLLRIRPDLARAYEALKIRLLAEHAPDRDAYTAGKSAFISASKGKSKGKAC</sequence>
<proteinExistence type="predicted"/>
<evidence type="ECO:0000313" key="2">
    <source>
        <dbReference type="Proteomes" id="UP000217999"/>
    </source>
</evidence>
<dbReference type="SUPFAM" id="SSF81301">
    <property type="entry name" value="Nucleotidyltransferase"/>
    <property type="match status" value="1"/>
</dbReference>